<reference evidence="3" key="1">
    <citation type="journal article" date="2007" name="Proc. Natl. Acad. Sci. U.S.A.">
        <title>Genome sequencing reveals complex secondary metabolome in the marine actinomycete Salinispora tropica.</title>
        <authorList>
            <person name="Udwary D.W."/>
            <person name="Zeigler L."/>
            <person name="Asolkar R.N."/>
            <person name="Singan V."/>
            <person name="Lapidus A."/>
            <person name="Fenical W."/>
            <person name="Jensen P.R."/>
            <person name="Moore B.S."/>
        </authorList>
    </citation>
    <scope>NUCLEOTIDE SEQUENCE [LARGE SCALE GENOMIC DNA]</scope>
    <source>
        <strain evidence="3">ATCC BAA-916 / DSM 44818 / CNB-440</strain>
    </source>
</reference>
<accession>A4X8G5</accession>
<protein>
    <submittedName>
        <fullName evidence="2">Condensation domain protein</fullName>
    </submittedName>
</protein>
<dbReference type="InterPro" id="IPR023213">
    <property type="entry name" value="CAT-like_dom_sf"/>
</dbReference>
<keyword evidence="3" id="KW-1185">Reference proteome</keyword>
<evidence type="ECO:0000313" key="3">
    <source>
        <dbReference type="Proteomes" id="UP000000235"/>
    </source>
</evidence>
<dbReference type="Pfam" id="PF00668">
    <property type="entry name" value="Condensation"/>
    <property type="match status" value="1"/>
</dbReference>
<organism evidence="2 3">
    <name type="scientific">Salinispora tropica (strain ATCC BAA-916 / DSM 44818 / JCM 13857 / NBRC 105044 / CNB-440)</name>
    <dbReference type="NCBI Taxonomy" id="369723"/>
    <lineage>
        <taxon>Bacteria</taxon>
        <taxon>Bacillati</taxon>
        <taxon>Actinomycetota</taxon>
        <taxon>Actinomycetes</taxon>
        <taxon>Micromonosporales</taxon>
        <taxon>Micromonosporaceae</taxon>
        <taxon>Salinispora</taxon>
    </lineage>
</organism>
<dbReference type="PANTHER" id="PTHR45527">
    <property type="entry name" value="NONRIBOSOMAL PEPTIDE SYNTHETASE"/>
    <property type="match status" value="1"/>
</dbReference>
<dbReference type="AlphaFoldDB" id="A4X8G5"/>
<gene>
    <name evidence="2" type="ordered locus">Strop_2721</name>
</gene>
<dbReference type="PANTHER" id="PTHR45527:SF1">
    <property type="entry name" value="FATTY ACID SYNTHASE"/>
    <property type="match status" value="1"/>
</dbReference>
<dbReference type="EMBL" id="CP000667">
    <property type="protein sequence ID" value="ABP55165.1"/>
    <property type="molecule type" value="Genomic_DNA"/>
</dbReference>
<dbReference type="GO" id="GO:0005829">
    <property type="term" value="C:cytosol"/>
    <property type="evidence" value="ECO:0007669"/>
    <property type="project" value="TreeGrafter"/>
</dbReference>
<sequence>MEQIPLSFNQQFMCQFDRGDEEGAFGPHNHIVHGWRIRGEVDVDTMRAALTDVVARHEALRTEIVRDAEPSYQRVLPPSPVVLDTRDMSHVDQADRDDIVDRLITEVESSTISIRELPLIRGLLARFEQGDHLLVLTVHHMAADGFSVRVISRDVVHRYAALRGFDVGELPPTRPYREYAVRQQASHASPALDPSRRYWRETLRGGRILSLPTDIPKSAGLPESTSVFRFLIDTEVAEAVLKVARAHRCTPFMVLLAGFMRLVHQMSGTTDVVVPTFTPGRGDEDFQDTVGLFFNFLPIRSQLSEYRNFGELVNGIRANCLEAYSHDIAQILDEAPHLMEPVLEDDRAACVFQVFPFPLLLDGSMIGDLAYTEVRRRVRSQPVGGDVPNGALWTLNFDPAGDIVVAVNFNRNLFHEGTISAMAADYVSILRQSVADSSAPLTW</sequence>
<evidence type="ECO:0000259" key="1">
    <source>
        <dbReference type="Pfam" id="PF00668"/>
    </source>
</evidence>
<dbReference type="HOGENOM" id="CLU_000022_2_9_11"/>
<dbReference type="RefSeq" id="WP_012013946.1">
    <property type="nucleotide sequence ID" value="NC_009380.1"/>
</dbReference>
<dbReference type="GO" id="GO:0008610">
    <property type="term" value="P:lipid biosynthetic process"/>
    <property type="evidence" value="ECO:0007669"/>
    <property type="project" value="UniProtKB-ARBA"/>
</dbReference>
<dbReference type="InterPro" id="IPR001242">
    <property type="entry name" value="Condensation_dom"/>
</dbReference>
<dbReference type="GO" id="GO:0043041">
    <property type="term" value="P:amino acid activation for nonribosomal peptide biosynthetic process"/>
    <property type="evidence" value="ECO:0007669"/>
    <property type="project" value="TreeGrafter"/>
</dbReference>
<evidence type="ECO:0000313" key="2">
    <source>
        <dbReference type="EMBL" id="ABP55165.1"/>
    </source>
</evidence>
<name>A4X8G5_SALTO</name>
<feature type="domain" description="Condensation" evidence="1">
    <location>
        <begin position="4"/>
        <end position="327"/>
    </location>
</feature>
<dbReference type="STRING" id="369723.Strop_2721"/>
<dbReference type="GO" id="GO:0003824">
    <property type="term" value="F:catalytic activity"/>
    <property type="evidence" value="ECO:0007669"/>
    <property type="project" value="InterPro"/>
</dbReference>
<dbReference type="eggNOG" id="COG1020">
    <property type="taxonomic scope" value="Bacteria"/>
</dbReference>
<dbReference type="SUPFAM" id="SSF52777">
    <property type="entry name" value="CoA-dependent acyltransferases"/>
    <property type="match status" value="2"/>
</dbReference>
<proteinExistence type="predicted"/>
<dbReference type="GO" id="GO:0044550">
    <property type="term" value="P:secondary metabolite biosynthetic process"/>
    <property type="evidence" value="ECO:0007669"/>
    <property type="project" value="TreeGrafter"/>
</dbReference>
<dbReference type="Gene3D" id="3.30.559.30">
    <property type="entry name" value="Nonribosomal peptide synthetase, condensation domain"/>
    <property type="match status" value="1"/>
</dbReference>
<dbReference type="KEGG" id="stp:Strop_2721"/>
<dbReference type="PATRIC" id="fig|369723.5.peg.2802"/>
<dbReference type="GO" id="GO:0031177">
    <property type="term" value="F:phosphopantetheine binding"/>
    <property type="evidence" value="ECO:0007669"/>
    <property type="project" value="TreeGrafter"/>
</dbReference>
<dbReference type="Proteomes" id="UP000000235">
    <property type="component" value="Chromosome"/>
</dbReference>
<dbReference type="Gene3D" id="3.30.559.10">
    <property type="entry name" value="Chloramphenicol acetyltransferase-like domain"/>
    <property type="match status" value="1"/>
</dbReference>